<keyword evidence="3 10" id="KW-0255">Endonuclease</keyword>
<dbReference type="NCBIfam" id="TIGR00287">
    <property type="entry name" value="cas1"/>
    <property type="match status" value="1"/>
</dbReference>
<comment type="function">
    <text evidence="10">CRISPR (clustered regularly interspaced short palindromic repeat), is an adaptive immune system that provides protection against mobile genetic elements (viruses, transposable elements and conjugative plasmids). CRISPR clusters contain spacers, sequences complementary to antecedent mobile elements, and target invading nucleic acids. CRISPR clusters are transcribed and processed into CRISPR RNA (crRNA). Acts as a dsDNA endonuclease. Involved in the integration of spacer DNA into the CRISPR cassette.</text>
</comment>
<feature type="binding site" evidence="10">
    <location>
        <position position="266"/>
    </location>
    <ligand>
        <name>Mn(2+)</name>
        <dbReference type="ChEBI" id="CHEBI:29035"/>
    </ligand>
</feature>
<dbReference type="Pfam" id="PF00078">
    <property type="entry name" value="RVT_1"/>
    <property type="match status" value="1"/>
</dbReference>
<evidence type="ECO:0000313" key="13">
    <source>
        <dbReference type="Proteomes" id="UP001596512"/>
    </source>
</evidence>
<evidence type="ECO:0000256" key="7">
    <source>
        <dbReference type="ARBA" id="ARBA00023125"/>
    </source>
</evidence>
<keyword evidence="6 10" id="KW-0051">Antiviral defense</keyword>
<dbReference type="EMBL" id="JBHTEY010000004">
    <property type="protein sequence ID" value="MFC7617288.1"/>
    <property type="molecule type" value="Genomic_DNA"/>
</dbReference>
<keyword evidence="1 10" id="KW-0540">Nuclease</keyword>
<evidence type="ECO:0000256" key="8">
    <source>
        <dbReference type="ARBA" id="ARBA00023211"/>
    </source>
</evidence>
<comment type="cofactor">
    <cofactor evidence="10">
        <name>Mg(2+)</name>
        <dbReference type="ChEBI" id="CHEBI:18420"/>
    </cofactor>
    <cofactor evidence="10">
        <name>Mn(2+)</name>
        <dbReference type="ChEBI" id="CHEBI:29035"/>
    </cofactor>
</comment>
<evidence type="ECO:0000256" key="2">
    <source>
        <dbReference type="ARBA" id="ARBA00022723"/>
    </source>
</evidence>
<dbReference type="Gene3D" id="3.100.10.20">
    <property type="entry name" value="CRISPR-associated endonuclease Cas1, N-terminal domain"/>
    <property type="match status" value="1"/>
</dbReference>
<dbReference type="PANTHER" id="PTHR34353:SF2">
    <property type="entry name" value="CRISPR-ASSOCIATED ENDONUCLEASE CAS1 1"/>
    <property type="match status" value="1"/>
</dbReference>
<keyword evidence="2 10" id="KW-0479">Metal-binding</keyword>
<evidence type="ECO:0000256" key="3">
    <source>
        <dbReference type="ARBA" id="ARBA00022759"/>
    </source>
</evidence>
<proteinExistence type="inferred from homology"/>
<dbReference type="GO" id="GO:0004519">
    <property type="term" value="F:endonuclease activity"/>
    <property type="evidence" value="ECO:0007669"/>
    <property type="project" value="UniProtKB-KW"/>
</dbReference>
<feature type="binding site" evidence="10">
    <location>
        <position position="331"/>
    </location>
    <ligand>
        <name>Mn(2+)</name>
        <dbReference type="ChEBI" id="CHEBI:29035"/>
    </ligand>
</feature>
<dbReference type="PROSITE" id="PS50878">
    <property type="entry name" value="RT_POL"/>
    <property type="match status" value="1"/>
</dbReference>
<evidence type="ECO:0000313" key="12">
    <source>
        <dbReference type="EMBL" id="MFC7617288.1"/>
    </source>
</evidence>
<protein>
    <recommendedName>
        <fullName evidence="10">CRISPR-associated endonuclease Cas1</fullName>
        <ecNumber evidence="10">3.1.-.-</ecNumber>
    </recommendedName>
</protein>
<evidence type="ECO:0000256" key="1">
    <source>
        <dbReference type="ARBA" id="ARBA00022722"/>
    </source>
</evidence>
<evidence type="ECO:0000256" key="6">
    <source>
        <dbReference type="ARBA" id="ARBA00023118"/>
    </source>
</evidence>
<feature type="domain" description="Reverse transcriptase" evidence="11">
    <location>
        <begin position="1"/>
        <end position="93"/>
    </location>
</feature>
<evidence type="ECO:0000259" key="11">
    <source>
        <dbReference type="PROSITE" id="PS50878"/>
    </source>
</evidence>
<reference evidence="13" key="1">
    <citation type="journal article" date="2019" name="Int. J. Syst. Evol. Microbiol.">
        <title>The Global Catalogue of Microorganisms (GCM) 10K type strain sequencing project: providing services to taxonomists for standard genome sequencing and annotation.</title>
        <authorList>
            <consortium name="The Broad Institute Genomics Platform"/>
            <consortium name="The Broad Institute Genome Sequencing Center for Infectious Disease"/>
            <person name="Wu L."/>
            <person name="Ma J."/>
        </authorList>
    </citation>
    <scope>NUCLEOTIDE SEQUENCE [LARGE SCALE GENOMIC DNA]</scope>
    <source>
        <strain evidence="13">JCM 17695</strain>
    </source>
</reference>
<evidence type="ECO:0000256" key="9">
    <source>
        <dbReference type="ARBA" id="ARBA00038592"/>
    </source>
</evidence>
<keyword evidence="5 10" id="KW-0460">Magnesium</keyword>
<evidence type="ECO:0000256" key="4">
    <source>
        <dbReference type="ARBA" id="ARBA00022801"/>
    </source>
</evidence>
<feature type="binding site" evidence="10">
    <location>
        <position position="346"/>
    </location>
    <ligand>
        <name>Mn(2+)</name>
        <dbReference type="ChEBI" id="CHEBI:29035"/>
    </ligand>
</feature>
<keyword evidence="8 10" id="KW-0464">Manganese</keyword>
<dbReference type="InterPro" id="IPR042211">
    <property type="entry name" value="CRISPR-assoc_Cas1_N"/>
</dbReference>
<name>A0ABW2TVN1_9PSEU</name>
<keyword evidence="7 10" id="KW-0238">DNA-binding</keyword>
<dbReference type="SUPFAM" id="SSF56672">
    <property type="entry name" value="DNA/RNA polymerases"/>
    <property type="match status" value="1"/>
</dbReference>
<gene>
    <name evidence="10 12" type="primary">cas1</name>
    <name evidence="12" type="ORF">ACFQV2_31560</name>
</gene>
<dbReference type="HAMAP" id="MF_01470">
    <property type="entry name" value="Cas1"/>
    <property type="match status" value="1"/>
</dbReference>
<keyword evidence="13" id="KW-1185">Reference proteome</keyword>
<accession>A0ABW2TVN1</accession>
<organism evidence="12 13">
    <name type="scientific">Actinokineospora soli</name>
    <dbReference type="NCBI Taxonomy" id="1048753"/>
    <lineage>
        <taxon>Bacteria</taxon>
        <taxon>Bacillati</taxon>
        <taxon>Actinomycetota</taxon>
        <taxon>Actinomycetes</taxon>
        <taxon>Pseudonocardiales</taxon>
        <taxon>Pseudonocardiaceae</taxon>
        <taxon>Actinokineospora</taxon>
    </lineage>
</organism>
<evidence type="ECO:0000256" key="5">
    <source>
        <dbReference type="ARBA" id="ARBA00022842"/>
    </source>
</evidence>
<dbReference type="InterPro" id="IPR000477">
    <property type="entry name" value="RT_dom"/>
</dbReference>
<dbReference type="EC" id="3.1.-.-" evidence="10"/>
<dbReference type="PANTHER" id="PTHR34353">
    <property type="entry name" value="CRISPR-ASSOCIATED ENDONUCLEASE CAS1 1"/>
    <property type="match status" value="1"/>
</dbReference>
<sequence>MPLIGEGLHQGSVLSPLLSNLYLDAFDRAMLADGWRVIRYGDDFAIPVSSRLDGECALQAAGVELETLRLELNAGKCHVASFDGGVRFLGETLTPSTLGAREALSNPLETVVYVERQGATVRVRGDRLIVTDGEESLLRLGLRRVRQVVCFGRVGLTTPFLHRAVLERIEVVLLTDQGTLGGRLTAPTTSDPSARRAQYRAADNEGRSRELAAAFVAGKIANMRVWLLRSARRADDTEAAVAADRLETAHGKVDAATSIDELMGLEGAATRDYMRGLQRLIDPEWGFLSRQRRPPPDPVNAMLSYGYVLLCHEASAALEAAGLDPLVGFLHQHRWGRPSLALDLMEEVRPITVDVAVWRCLSTRQVRTEQFTHQPDTGCRMGDDAKNTFLAAYEKRMLTLTSHQGTGRRVSFRVALHLQAKALAAALLADNGRYRPLRWK</sequence>
<dbReference type="Proteomes" id="UP001596512">
    <property type="component" value="Unassembled WGS sequence"/>
</dbReference>
<comment type="similarity">
    <text evidence="10">Belongs to the CRISPR-associated endonuclease Cas1 family.</text>
</comment>
<dbReference type="Pfam" id="PF01867">
    <property type="entry name" value="Cas_Cas1"/>
    <property type="match status" value="1"/>
</dbReference>
<evidence type="ECO:0000256" key="10">
    <source>
        <dbReference type="HAMAP-Rule" id="MF_01470"/>
    </source>
</evidence>
<dbReference type="InterPro" id="IPR043502">
    <property type="entry name" value="DNA/RNA_pol_sf"/>
</dbReference>
<dbReference type="Gene3D" id="1.20.120.920">
    <property type="entry name" value="CRISPR-associated endonuclease Cas1, C-terminal domain"/>
    <property type="match status" value="1"/>
</dbReference>
<dbReference type="InterPro" id="IPR050646">
    <property type="entry name" value="Cas1"/>
</dbReference>
<dbReference type="CDD" id="cd09634">
    <property type="entry name" value="Cas1_I-II-III"/>
    <property type="match status" value="1"/>
</dbReference>
<comment type="subunit">
    <text evidence="9 10">Homodimer, forms a heterotetramer with a Cas2 homodimer.</text>
</comment>
<dbReference type="InterPro" id="IPR002729">
    <property type="entry name" value="CRISPR-assoc_Cas1"/>
</dbReference>
<comment type="caution">
    <text evidence="12">The sequence shown here is derived from an EMBL/GenBank/DDBJ whole genome shotgun (WGS) entry which is preliminary data.</text>
</comment>
<dbReference type="InterPro" id="IPR042206">
    <property type="entry name" value="CRISPR-assoc_Cas1_C"/>
</dbReference>
<keyword evidence="4 10" id="KW-0378">Hydrolase</keyword>